<keyword evidence="3" id="KW-1185">Reference proteome</keyword>
<accession>A0A225WTG8</accession>
<gene>
    <name evidence="2" type="ORF">PHMEG_0004608</name>
</gene>
<proteinExistence type="predicted"/>
<dbReference type="AlphaFoldDB" id="A0A225WTG8"/>
<feature type="region of interest" description="Disordered" evidence="1">
    <location>
        <begin position="283"/>
        <end position="305"/>
    </location>
</feature>
<name>A0A225WTG8_9STRA</name>
<evidence type="ECO:0000313" key="3">
    <source>
        <dbReference type="Proteomes" id="UP000198211"/>
    </source>
</evidence>
<evidence type="ECO:0000256" key="1">
    <source>
        <dbReference type="SAM" id="MobiDB-lite"/>
    </source>
</evidence>
<sequence>MTYRHPDGERLDAFMATMLQALAPDTVAAPEQQIPAIVQMAEQKAIEQQNLPLPRTAQPVDQHKPVDDGYTIVSRKSTKTHSQQKDANVSNKARTKPAITDKVHSRKTSRKLGKADQLNDSARQINQLATDGDTGSKNLAKTQRAKLETAKMQQGCMAIGFTLFQQARAAGQFDDGDEDEDVEDDTNSSIDEGSTHSNEEAPCAYEADEYPDQHHVNNLLQSKQVDSSNLMDIGSDRAQCEAVSLRDEMQTKEIVTLVDQHSVPVEDSPAGFCLSEAEQRVERAERHREDERLQDTRAKKPKLRQVSESPLSVDLVKYNKREPRVEFIQRTIVDLVNNNTAGLRNAQEQGKPSGRVANKTAGPSSHIPFTPTSDDEFTMGEPHPGQAEGDQDLPIQLMH</sequence>
<comment type="caution">
    <text evidence="2">The sequence shown here is derived from an EMBL/GenBank/DDBJ whole genome shotgun (WGS) entry which is preliminary data.</text>
</comment>
<feature type="region of interest" description="Disordered" evidence="1">
    <location>
        <begin position="343"/>
        <end position="399"/>
    </location>
</feature>
<dbReference type="Proteomes" id="UP000198211">
    <property type="component" value="Unassembled WGS sequence"/>
</dbReference>
<feature type="region of interest" description="Disordered" evidence="1">
    <location>
        <begin position="171"/>
        <end position="198"/>
    </location>
</feature>
<dbReference type="EMBL" id="NBNE01000274">
    <property type="protein sequence ID" value="OWZ20933.1"/>
    <property type="molecule type" value="Genomic_DNA"/>
</dbReference>
<evidence type="ECO:0000313" key="2">
    <source>
        <dbReference type="EMBL" id="OWZ20933.1"/>
    </source>
</evidence>
<feature type="region of interest" description="Disordered" evidence="1">
    <location>
        <begin position="74"/>
        <end position="121"/>
    </location>
</feature>
<feature type="compositionally biased region" description="Acidic residues" evidence="1">
    <location>
        <begin position="174"/>
        <end position="186"/>
    </location>
</feature>
<organism evidence="2 3">
    <name type="scientific">Phytophthora megakarya</name>
    <dbReference type="NCBI Taxonomy" id="4795"/>
    <lineage>
        <taxon>Eukaryota</taxon>
        <taxon>Sar</taxon>
        <taxon>Stramenopiles</taxon>
        <taxon>Oomycota</taxon>
        <taxon>Peronosporomycetes</taxon>
        <taxon>Peronosporales</taxon>
        <taxon>Peronosporaceae</taxon>
        <taxon>Phytophthora</taxon>
    </lineage>
</organism>
<feature type="compositionally biased region" description="Basic and acidic residues" evidence="1">
    <location>
        <begin position="283"/>
        <end position="298"/>
    </location>
</feature>
<reference evidence="3" key="1">
    <citation type="submission" date="2017-03" db="EMBL/GenBank/DDBJ databases">
        <title>Phytopthora megakarya and P. palmivora, two closely related causual agents of cacao black pod achieved similar genome size and gene model numbers by different mechanisms.</title>
        <authorList>
            <person name="Ali S."/>
            <person name="Shao J."/>
            <person name="Larry D.J."/>
            <person name="Kronmiller B."/>
            <person name="Shen D."/>
            <person name="Strem M.D."/>
            <person name="Melnick R.L."/>
            <person name="Guiltinan M.J."/>
            <person name="Tyler B.M."/>
            <person name="Meinhardt L.W."/>
            <person name="Bailey B.A."/>
        </authorList>
    </citation>
    <scope>NUCLEOTIDE SEQUENCE [LARGE SCALE GENOMIC DNA]</scope>
    <source>
        <strain evidence="3">zdho120</strain>
    </source>
</reference>
<protein>
    <submittedName>
        <fullName evidence="2">Uncharacterized protein</fullName>
    </submittedName>
</protein>